<dbReference type="PANTHER" id="PTHR43032:SF2">
    <property type="entry name" value="BLL0505 PROTEIN"/>
    <property type="match status" value="1"/>
</dbReference>
<dbReference type="EMBL" id="JAERRB010000002">
    <property type="protein sequence ID" value="MBL0740761.1"/>
    <property type="molecule type" value="Genomic_DNA"/>
</dbReference>
<dbReference type="InterPro" id="IPR036374">
    <property type="entry name" value="OxRdtase_Mopterin-bd_sf"/>
</dbReference>
<feature type="signal peptide" evidence="1">
    <location>
        <begin position="1"/>
        <end position="24"/>
    </location>
</feature>
<evidence type="ECO:0000259" key="2">
    <source>
        <dbReference type="Pfam" id="PF00174"/>
    </source>
</evidence>
<dbReference type="InterPro" id="IPR000572">
    <property type="entry name" value="OxRdtase_Mopterin-bd_dom"/>
</dbReference>
<feature type="domain" description="Oxidoreductase molybdopterin-binding" evidence="2">
    <location>
        <begin position="100"/>
        <end position="232"/>
    </location>
</feature>
<accession>A0ABS1KMV2</accession>
<evidence type="ECO:0000313" key="4">
    <source>
        <dbReference type="Proteomes" id="UP000613030"/>
    </source>
</evidence>
<name>A0ABS1KMV2_9BACT</name>
<evidence type="ECO:0000256" key="1">
    <source>
        <dbReference type="SAM" id="SignalP"/>
    </source>
</evidence>
<protein>
    <submittedName>
        <fullName evidence="3">Molybdopterin-dependent oxidoreductase</fullName>
    </submittedName>
</protein>
<feature type="chain" id="PRO_5045089404" evidence="1">
    <location>
        <begin position="25"/>
        <end position="247"/>
    </location>
</feature>
<dbReference type="RefSeq" id="WP_202008143.1">
    <property type="nucleotide sequence ID" value="NZ_JAERRB010000002.1"/>
</dbReference>
<gene>
    <name evidence="3" type="ORF">JI741_06000</name>
</gene>
<dbReference type="SUPFAM" id="SSF56524">
    <property type="entry name" value="Oxidoreductase molybdopterin-binding domain"/>
    <property type="match status" value="1"/>
</dbReference>
<dbReference type="Proteomes" id="UP000613030">
    <property type="component" value="Unassembled WGS sequence"/>
</dbReference>
<reference evidence="3 4" key="1">
    <citation type="submission" date="2021-01" db="EMBL/GenBank/DDBJ databases">
        <title>Chryseolinea sp. Jin1 Genome sequencing and assembly.</title>
        <authorList>
            <person name="Kim I."/>
        </authorList>
    </citation>
    <scope>NUCLEOTIDE SEQUENCE [LARGE SCALE GENOMIC DNA]</scope>
    <source>
        <strain evidence="3 4">Jin1</strain>
    </source>
</reference>
<organism evidence="3 4">
    <name type="scientific">Chryseolinea lacunae</name>
    <dbReference type="NCBI Taxonomy" id="2801331"/>
    <lineage>
        <taxon>Bacteria</taxon>
        <taxon>Pseudomonadati</taxon>
        <taxon>Bacteroidota</taxon>
        <taxon>Cytophagia</taxon>
        <taxon>Cytophagales</taxon>
        <taxon>Fulvivirgaceae</taxon>
        <taxon>Chryseolinea</taxon>
    </lineage>
</organism>
<dbReference type="Pfam" id="PF00174">
    <property type="entry name" value="Oxidored_molyb"/>
    <property type="match status" value="1"/>
</dbReference>
<evidence type="ECO:0000313" key="3">
    <source>
        <dbReference type="EMBL" id="MBL0740761.1"/>
    </source>
</evidence>
<sequence length="247" mass="27278">MKNRTLITRRKALVAGLTSLGALMLPGCSKPVPPTYGNILRMGDAFTYAAQRTLLPGQSLVKEYRYGDISSFPATGTTNPADTSSPQFNEDYSRHLKNAFADWGLSVEGLVSHPGKYSLAALQKFPARKQITRHTCEEGWTAIAEWTGVPLSTVLQGAGISQNARFVSFYSYDGWVDCIDMLDAFHPQTILAYGMNGRDLPVPHGAPVRLRVETQIGYKSMKYIERIMVTDTFVDVGDTGWAWYVGI</sequence>
<comment type="caution">
    <text evidence="3">The sequence shown here is derived from an EMBL/GenBank/DDBJ whole genome shotgun (WGS) entry which is preliminary data.</text>
</comment>
<dbReference type="Gene3D" id="3.90.420.10">
    <property type="entry name" value="Oxidoreductase, molybdopterin-binding domain"/>
    <property type="match status" value="1"/>
</dbReference>
<dbReference type="PANTHER" id="PTHR43032">
    <property type="entry name" value="PROTEIN-METHIONINE-SULFOXIDE REDUCTASE"/>
    <property type="match status" value="1"/>
</dbReference>
<keyword evidence="4" id="KW-1185">Reference proteome</keyword>
<proteinExistence type="predicted"/>
<keyword evidence="1" id="KW-0732">Signal</keyword>